<organism evidence="2 3">
    <name type="scientific">Sphaerotilus sulfidivorans</name>
    <dbReference type="NCBI Taxonomy" id="639200"/>
    <lineage>
        <taxon>Bacteria</taxon>
        <taxon>Pseudomonadati</taxon>
        <taxon>Pseudomonadota</taxon>
        <taxon>Betaproteobacteria</taxon>
        <taxon>Burkholderiales</taxon>
        <taxon>Sphaerotilaceae</taxon>
        <taxon>Sphaerotilus</taxon>
    </lineage>
</organism>
<name>A0ABV2IQF0_9BURK</name>
<keyword evidence="1" id="KW-0732">Signal</keyword>
<dbReference type="Pfam" id="PF04214">
    <property type="entry name" value="DUF411"/>
    <property type="match status" value="1"/>
</dbReference>
<evidence type="ECO:0000313" key="2">
    <source>
        <dbReference type="EMBL" id="MET3605186.1"/>
    </source>
</evidence>
<dbReference type="RefSeq" id="WP_244954322.1">
    <property type="nucleotide sequence ID" value="NZ_CP035708.1"/>
</dbReference>
<accession>A0ABV2IQF0</accession>
<feature type="chain" id="PRO_5045767834" description="DUF411 domain-containing protein" evidence="1">
    <location>
        <begin position="38"/>
        <end position="170"/>
    </location>
</feature>
<dbReference type="InterPro" id="IPR006311">
    <property type="entry name" value="TAT_signal"/>
</dbReference>
<evidence type="ECO:0000313" key="3">
    <source>
        <dbReference type="Proteomes" id="UP001549111"/>
    </source>
</evidence>
<gene>
    <name evidence="2" type="ORF">ABIC99_003012</name>
</gene>
<comment type="caution">
    <text evidence="2">The sequence shown here is derived from an EMBL/GenBank/DDBJ whole genome shotgun (WGS) entry which is preliminary data.</text>
</comment>
<evidence type="ECO:0000256" key="1">
    <source>
        <dbReference type="SAM" id="SignalP"/>
    </source>
</evidence>
<dbReference type="PROSITE" id="PS51318">
    <property type="entry name" value="TAT"/>
    <property type="match status" value="1"/>
</dbReference>
<dbReference type="Proteomes" id="UP001549111">
    <property type="component" value="Unassembled WGS sequence"/>
</dbReference>
<feature type="signal peptide" evidence="1">
    <location>
        <begin position="1"/>
        <end position="37"/>
    </location>
</feature>
<sequence length="170" mass="18459">MTMPENTLRPEQLPARRTLLSAGSALLVSLLAGTAHAGSREAAPPPLLEVWKDPDCGCCNDWIRHVEASGLRTRVHDTGNLQARDRLGMPRRLGSCHTAQVGGYVIEGHVPAREIHRLLRERPKALGLTVPGMPIGSPGMDGPEYGGRRQPYEVLLVAADGSTRVYQPYP</sequence>
<dbReference type="InterPro" id="IPR007332">
    <property type="entry name" value="DUF411"/>
</dbReference>
<keyword evidence="3" id="KW-1185">Reference proteome</keyword>
<protein>
    <recommendedName>
        <fullName evidence="4">DUF411 domain-containing protein</fullName>
    </recommendedName>
</protein>
<dbReference type="EMBL" id="JBEPLS010000013">
    <property type="protein sequence ID" value="MET3605186.1"/>
    <property type="molecule type" value="Genomic_DNA"/>
</dbReference>
<reference evidence="2 3" key="1">
    <citation type="submission" date="2024-06" db="EMBL/GenBank/DDBJ databases">
        <title>Genomic Encyclopedia of Type Strains, Phase IV (KMG-IV): sequencing the most valuable type-strain genomes for metagenomic binning, comparative biology and taxonomic classification.</title>
        <authorList>
            <person name="Goeker M."/>
        </authorList>
    </citation>
    <scope>NUCLEOTIDE SEQUENCE [LARGE SCALE GENOMIC DNA]</scope>
    <source>
        <strain evidence="2 3">D-501</strain>
    </source>
</reference>
<evidence type="ECO:0008006" key="4">
    <source>
        <dbReference type="Google" id="ProtNLM"/>
    </source>
</evidence>
<proteinExistence type="predicted"/>